<dbReference type="PANTHER" id="PTHR43742">
    <property type="entry name" value="TRIMETHYLAMINE-N-OXIDE REDUCTASE"/>
    <property type="match status" value="1"/>
</dbReference>
<comment type="cofactor">
    <cofactor evidence="2">
        <name>[4Fe-4S] cluster</name>
        <dbReference type="ChEBI" id="CHEBI:49883"/>
    </cofactor>
</comment>
<dbReference type="Gene3D" id="3.40.50.740">
    <property type="match status" value="1"/>
</dbReference>
<dbReference type="CDD" id="cd02794">
    <property type="entry name" value="MopB_CT_DmsA-EC"/>
    <property type="match status" value="1"/>
</dbReference>
<dbReference type="EMBL" id="LGAA01000018">
    <property type="protein sequence ID" value="KPD02506.1"/>
    <property type="molecule type" value="Genomic_DNA"/>
</dbReference>
<evidence type="ECO:0000256" key="6">
    <source>
        <dbReference type="ARBA" id="ARBA00022723"/>
    </source>
</evidence>
<keyword evidence="9" id="KW-0408">Iron</keyword>
<dbReference type="EC" id="1.-.-.-" evidence="12"/>
<evidence type="ECO:0000256" key="8">
    <source>
        <dbReference type="ARBA" id="ARBA00023002"/>
    </source>
</evidence>
<dbReference type="GO" id="GO:0009055">
    <property type="term" value="F:electron transfer activity"/>
    <property type="evidence" value="ECO:0007669"/>
    <property type="project" value="TreeGrafter"/>
</dbReference>
<dbReference type="InterPro" id="IPR006311">
    <property type="entry name" value="TAT_signal"/>
</dbReference>
<comment type="cofactor">
    <cofactor evidence="1">
        <name>Mo-bis(molybdopterin guanine dinucleotide)</name>
        <dbReference type="ChEBI" id="CHEBI:60539"/>
    </cofactor>
</comment>
<keyword evidence="8 12" id="KW-0560">Oxidoreductase</keyword>
<dbReference type="GO" id="GO:0009389">
    <property type="term" value="F:dimethyl sulfoxide reductase activity"/>
    <property type="evidence" value="ECO:0007669"/>
    <property type="project" value="InterPro"/>
</dbReference>
<dbReference type="Pfam" id="PF04879">
    <property type="entry name" value="Molybdop_Fe4S4"/>
    <property type="match status" value="1"/>
</dbReference>
<name>A0A0N0Z9R9_9GAMM</name>
<dbReference type="SMART" id="SM00926">
    <property type="entry name" value="Molybdop_Fe4S4"/>
    <property type="match status" value="1"/>
</dbReference>
<dbReference type="InterPro" id="IPR019546">
    <property type="entry name" value="TAT_signal_bac_arc"/>
</dbReference>
<evidence type="ECO:0000256" key="3">
    <source>
        <dbReference type="ARBA" id="ARBA00010312"/>
    </source>
</evidence>
<evidence type="ECO:0000256" key="1">
    <source>
        <dbReference type="ARBA" id="ARBA00001942"/>
    </source>
</evidence>
<evidence type="ECO:0000256" key="4">
    <source>
        <dbReference type="ARBA" id="ARBA00022485"/>
    </source>
</evidence>
<dbReference type="InterPro" id="IPR011888">
    <property type="entry name" value="Anaer_DMSO_reductase"/>
</dbReference>
<sequence>MHKTKKAPHFAEMSRRDFIQTSATVAGAAAVAGSISLPFSARANNDITVSKPDETGETIKYSACLVNCGSRCPLKVHVKDNVIRRISNETFYDDSTFGQHQIRPCLRGRSVRWKTYNPDRLKYPMLRVGKRGEGKFKKISWDEATSIIAEKLKYTIENYGNEAIYYQYGTGSTGANLHGRSACKRLLSLTGGFLSDYGTYSYAQLMEITPYVYGSVEESLLSEIANSDLVVMFGHNLAETRMSGGGQFYETLNALEKSKAKVIIIDPRRTDSVTTLGAEWVPIYPGTDAALIAAMGYVMIQENLTDEDFLKKYCVGWDESTLPASAPRNGSYKDYILGNGPDGQAKTPEWASKLTGISVAQIIQLAREIGNAKNAWISQGWGIQRTENGEQASRAIMMLPIMTGNIGRPGTNTGLWGGSIEYPVAGFSVPNPVKTQIPTFMWTDAITRAPEMTAENAGIKGADKLNQGIKFLWCYSSNVTGNQHADLNKTHKILSDESQCEFILVWDNHNTPSAKYADLLLPDVTPVETNDLIDNSYASGAYHYMVRLQNAITPLWENRPNYDVLAEVADKLGIKDQFTEGRSYPEWIEYCYNKTRETMPHLPAFEQTDDQGIIDRILANSSDNIALKDFYTDPQANPLKTPSGKIEIYSEQLAERVKHWQLPEGQRIPAVPEYCANKEGVENKQQKEKYPLQMTGFHDKGHVHSTYYNVAMLREAIPHQFWLNPIDAQQRGLKNGDLAEIYNGRGRIQIKTKVTDRVLPGVIAVPQGAWRSLDKEGIDVGGCINTLTSQMPSPLAKGPSQHTNLVEVKRVQGVN</sequence>
<reference evidence="12 13" key="1">
    <citation type="submission" date="2015-07" db="EMBL/GenBank/DDBJ databases">
        <title>ATOL: Assembling a taxonomically balanced genome-scale reconstruction of the evolutionary history of the Enterobacteriaceae.</title>
        <authorList>
            <person name="Plunkett G.III."/>
            <person name="Neeno-Eckwall E.C."/>
            <person name="Glasner J.D."/>
            <person name="Perna N.T."/>
        </authorList>
    </citation>
    <scope>NUCLEOTIDE SEQUENCE [LARGE SCALE GENOMIC DNA]</scope>
    <source>
        <strain evidence="12 13">ATCC 35017</strain>
    </source>
</reference>
<dbReference type="GO" id="GO:0009061">
    <property type="term" value="P:anaerobic respiration"/>
    <property type="evidence" value="ECO:0007669"/>
    <property type="project" value="TreeGrafter"/>
</dbReference>
<dbReference type="FunFam" id="3.40.228.10:FF:000004">
    <property type="entry name" value="Dimethyl sulfoxide reductase subunit A"/>
    <property type="match status" value="1"/>
</dbReference>
<dbReference type="PROSITE" id="PS00551">
    <property type="entry name" value="MOLYBDOPTERIN_PROK_1"/>
    <property type="match status" value="1"/>
</dbReference>
<dbReference type="EC" id="1.8.99.-" evidence="12"/>
<comment type="similarity">
    <text evidence="3">Belongs to the prokaryotic molybdopterin-containing oxidoreductase family.</text>
</comment>
<dbReference type="NCBIfam" id="TIGR01409">
    <property type="entry name" value="TAT_signal_seq"/>
    <property type="match status" value="1"/>
</dbReference>
<dbReference type="AlphaFoldDB" id="A0A0N0Z9R9"/>
<dbReference type="GO" id="GO:0030151">
    <property type="term" value="F:molybdenum ion binding"/>
    <property type="evidence" value="ECO:0007669"/>
    <property type="project" value="InterPro"/>
</dbReference>
<evidence type="ECO:0000256" key="2">
    <source>
        <dbReference type="ARBA" id="ARBA00001966"/>
    </source>
</evidence>
<proteinExistence type="inferred from homology"/>
<dbReference type="Gene3D" id="2.40.40.20">
    <property type="match status" value="1"/>
</dbReference>
<dbReference type="InterPro" id="IPR027467">
    <property type="entry name" value="MopterinOxRdtase_cofactor_BS"/>
</dbReference>
<dbReference type="SUPFAM" id="SSF50692">
    <property type="entry name" value="ADC-like"/>
    <property type="match status" value="1"/>
</dbReference>
<dbReference type="NCBIfam" id="TIGR02166">
    <property type="entry name" value="dmsA_ynfE"/>
    <property type="match status" value="1"/>
</dbReference>
<dbReference type="GO" id="GO:0043546">
    <property type="term" value="F:molybdopterin cofactor binding"/>
    <property type="evidence" value="ECO:0007669"/>
    <property type="project" value="InterPro"/>
</dbReference>
<evidence type="ECO:0000313" key="13">
    <source>
        <dbReference type="Proteomes" id="UP000053226"/>
    </source>
</evidence>
<dbReference type="PROSITE" id="PS51318">
    <property type="entry name" value="TAT"/>
    <property type="match status" value="1"/>
</dbReference>
<dbReference type="Gene3D" id="3.40.228.10">
    <property type="entry name" value="Dimethylsulfoxide Reductase, domain 2"/>
    <property type="match status" value="1"/>
</dbReference>
<dbReference type="Pfam" id="PF00384">
    <property type="entry name" value="Molybdopterin"/>
    <property type="match status" value="1"/>
</dbReference>
<dbReference type="PROSITE" id="PS51669">
    <property type="entry name" value="4FE4S_MOW_BIS_MGD"/>
    <property type="match status" value="1"/>
</dbReference>
<feature type="domain" description="4Fe-4S Mo/W bis-MGD-type" evidence="11">
    <location>
        <begin position="57"/>
        <end position="119"/>
    </location>
</feature>
<dbReference type="Proteomes" id="UP000053226">
    <property type="component" value="Unassembled WGS sequence"/>
</dbReference>
<dbReference type="OrthoDB" id="9815647at2"/>
<keyword evidence="7" id="KW-0732">Signal</keyword>
<evidence type="ECO:0000259" key="11">
    <source>
        <dbReference type="PROSITE" id="PS51669"/>
    </source>
</evidence>
<keyword evidence="5" id="KW-0500">Molybdenum</keyword>
<dbReference type="InterPro" id="IPR009010">
    <property type="entry name" value="Asp_de-COase-like_dom_sf"/>
</dbReference>
<evidence type="ECO:0000256" key="7">
    <source>
        <dbReference type="ARBA" id="ARBA00022729"/>
    </source>
</evidence>
<dbReference type="Gene3D" id="3.40.50.12440">
    <property type="match status" value="1"/>
</dbReference>
<evidence type="ECO:0000256" key="9">
    <source>
        <dbReference type="ARBA" id="ARBA00023004"/>
    </source>
</evidence>
<gene>
    <name evidence="12" type="ORF">M992_1658</name>
</gene>
<dbReference type="Pfam" id="PF01568">
    <property type="entry name" value="Molydop_binding"/>
    <property type="match status" value="1"/>
</dbReference>
<dbReference type="InterPro" id="IPR006656">
    <property type="entry name" value="Mopterin_OxRdtase"/>
</dbReference>
<dbReference type="InterPro" id="IPR006657">
    <property type="entry name" value="MoPterin_dinucl-bd_dom"/>
</dbReference>
<keyword evidence="4" id="KW-0004">4Fe-4S</keyword>
<dbReference type="PANTHER" id="PTHR43742:SF8">
    <property type="entry name" value="ANAEROBIC DIMETHYL SULFOXIDE REDUCTASE, SUBUNIT A"/>
    <property type="match status" value="1"/>
</dbReference>
<protein>
    <submittedName>
        <fullName evidence="12">Anaerobic dimethyl sulfoxide reductase subunit A</fullName>
        <ecNumber evidence="12">1.-.-.-</ecNumber>
        <ecNumber evidence="12">1.8.99.-</ecNumber>
    </submittedName>
</protein>
<dbReference type="GO" id="GO:0051539">
    <property type="term" value="F:4 iron, 4 sulfur cluster binding"/>
    <property type="evidence" value="ECO:0007669"/>
    <property type="project" value="UniProtKB-KW"/>
</dbReference>
<organism evidence="12 13">
    <name type="scientific">Moellerella wisconsensis ATCC 35017</name>
    <dbReference type="NCBI Taxonomy" id="1354267"/>
    <lineage>
        <taxon>Bacteria</taxon>
        <taxon>Pseudomonadati</taxon>
        <taxon>Pseudomonadota</taxon>
        <taxon>Gammaproteobacteria</taxon>
        <taxon>Enterobacterales</taxon>
        <taxon>Morganellaceae</taxon>
        <taxon>Moellerella</taxon>
    </lineage>
</organism>
<keyword evidence="6" id="KW-0479">Metal-binding</keyword>
<dbReference type="InterPro" id="IPR006963">
    <property type="entry name" value="Mopterin_OxRdtase_4Fe-4S_dom"/>
</dbReference>
<keyword evidence="10" id="KW-0411">Iron-sulfur</keyword>
<dbReference type="GO" id="GO:0030288">
    <property type="term" value="C:outer membrane-bounded periplasmic space"/>
    <property type="evidence" value="ECO:0007669"/>
    <property type="project" value="TreeGrafter"/>
</dbReference>
<dbReference type="InterPro" id="IPR050612">
    <property type="entry name" value="Prok_Mopterin_Oxidored"/>
</dbReference>
<accession>A0A0N0Z9R9</accession>
<dbReference type="CDD" id="cd02770">
    <property type="entry name" value="MopB_DmsA-EC"/>
    <property type="match status" value="1"/>
</dbReference>
<evidence type="ECO:0000256" key="10">
    <source>
        <dbReference type="ARBA" id="ARBA00023014"/>
    </source>
</evidence>
<dbReference type="SUPFAM" id="SSF53706">
    <property type="entry name" value="Formate dehydrogenase/DMSO reductase, domains 1-3"/>
    <property type="match status" value="1"/>
</dbReference>
<comment type="caution">
    <text evidence="12">The sequence shown here is derived from an EMBL/GenBank/DDBJ whole genome shotgun (WGS) entry which is preliminary data.</text>
</comment>
<evidence type="ECO:0000256" key="5">
    <source>
        <dbReference type="ARBA" id="ARBA00022505"/>
    </source>
</evidence>
<keyword evidence="13" id="KW-1185">Reference proteome</keyword>
<evidence type="ECO:0000313" key="12">
    <source>
        <dbReference type="EMBL" id="KPD02506.1"/>
    </source>
</evidence>